<dbReference type="GO" id="GO:0003887">
    <property type="term" value="F:DNA-directed DNA polymerase activity"/>
    <property type="evidence" value="ECO:0007669"/>
    <property type="project" value="UniProtKB-EC"/>
</dbReference>
<dbReference type="SMART" id="SM00986">
    <property type="entry name" value="UDG"/>
    <property type="match status" value="1"/>
</dbReference>
<dbReference type="RefSeq" id="WP_310374690.1">
    <property type="nucleotide sequence ID" value="NZ_JAVDXT010000003.1"/>
</dbReference>
<evidence type="ECO:0000256" key="4">
    <source>
        <dbReference type="ARBA" id="ARBA00022801"/>
    </source>
</evidence>
<comment type="caution">
    <text evidence="9">The sequence shown here is derived from an EMBL/GenBank/DDBJ whole genome shotgun (WGS) entry which is preliminary data.</text>
</comment>
<keyword evidence="9" id="KW-0808">Transferase</keyword>
<keyword evidence="7" id="KW-0234">DNA repair</keyword>
<name>A0ABU2CB09_9BURK</name>
<keyword evidence="3" id="KW-0227">DNA damage</keyword>
<evidence type="ECO:0000256" key="3">
    <source>
        <dbReference type="ARBA" id="ARBA00022763"/>
    </source>
</evidence>
<dbReference type="EC" id="2.7.7.7" evidence="9"/>
<sequence length="252" mass="26461">MSLDLDTRQRAMLAEMHVPVWWPEAAAEPLPEPVPAPAPARSAPKSIAQAIADAPELVAARAASISAKAQNDAEPVAVAASSDWTGLRAAWATAQACVPLNTALGAQADWLVLGEALGVSESGQPFEAPEAQLLANMLQAVGISTRPDARSACITSLLKTPALDGSDPLAASEPHLRQLVALLQPKLILALGPFAAQLLLRDSTPLGQMRGRVHRFHGVPVVVSYHPSMLLRNRPEKAKAWADLCLALGAMA</sequence>
<organism evidence="9 10">
    <name type="scientific">Rhodoferax ferrireducens</name>
    <dbReference type="NCBI Taxonomy" id="192843"/>
    <lineage>
        <taxon>Bacteria</taxon>
        <taxon>Pseudomonadati</taxon>
        <taxon>Pseudomonadota</taxon>
        <taxon>Betaproteobacteria</taxon>
        <taxon>Burkholderiales</taxon>
        <taxon>Comamonadaceae</taxon>
        <taxon>Rhodoferax</taxon>
    </lineage>
</organism>
<keyword evidence="1" id="KW-0004">4Fe-4S</keyword>
<reference evidence="9 10" key="1">
    <citation type="submission" date="2023-07" db="EMBL/GenBank/DDBJ databases">
        <title>Sorghum-associated microbial communities from plants grown in Nebraska, USA.</title>
        <authorList>
            <person name="Schachtman D."/>
        </authorList>
    </citation>
    <scope>NUCLEOTIDE SEQUENCE [LARGE SCALE GENOMIC DNA]</scope>
    <source>
        <strain evidence="9 10">BE313</strain>
    </source>
</reference>
<dbReference type="PANTHER" id="PTHR33693:SF1">
    <property type="entry name" value="TYPE-4 URACIL-DNA GLYCOSYLASE"/>
    <property type="match status" value="1"/>
</dbReference>
<keyword evidence="9" id="KW-0548">Nucleotidyltransferase</keyword>
<dbReference type="Proteomes" id="UP001180487">
    <property type="component" value="Unassembled WGS sequence"/>
</dbReference>
<dbReference type="Pfam" id="PF03167">
    <property type="entry name" value="UDG"/>
    <property type="match status" value="1"/>
</dbReference>
<dbReference type="InterPro" id="IPR005122">
    <property type="entry name" value="Uracil-DNA_glycosylase-like"/>
</dbReference>
<dbReference type="InterPro" id="IPR036895">
    <property type="entry name" value="Uracil-DNA_glycosylase-like_sf"/>
</dbReference>
<dbReference type="InterPro" id="IPR051536">
    <property type="entry name" value="UDG_Type-4/5"/>
</dbReference>
<evidence type="ECO:0000313" key="10">
    <source>
        <dbReference type="Proteomes" id="UP001180487"/>
    </source>
</evidence>
<evidence type="ECO:0000256" key="2">
    <source>
        <dbReference type="ARBA" id="ARBA00022723"/>
    </source>
</evidence>
<evidence type="ECO:0000256" key="7">
    <source>
        <dbReference type="ARBA" id="ARBA00023204"/>
    </source>
</evidence>
<evidence type="ECO:0000256" key="6">
    <source>
        <dbReference type="ARBA" id="ARBA00023014"/>
    </source>
</evidence>
<dbReference type="Gene3D" id="3.40.470.10">
    <property type="entry name" value="Uracil-DNA glycosylase-like domain"/>
    <property type="match status" value="1"/>
</dbReference>
<dbReference type="PANTHER" id="PTHR33693">
    <property type="entry name" value="TYPE-5 URACIL-DNA GLYCOSYLASE"/>
    <property type="match status" value="1"/>
</dbReference>
<dbReference type="CDD" id="cd10030">
    <property type="entry name" value="UDG-F4_TTUDGA_SPO1dp_like"/>
    <property type="match status" value="1"/>
</dbReference>
<keyword evidence="10" id="KW-1185">Reference proteome</keyword>
<accession>A0ABU2CB09</accession>
<dbReference type="SMART" id="SM00987">
    <property type="entry name" value="UreE_C"/>
    <property type="match status" value="1"/>
</dbReference>
<dbReference type="SUPFAM" id="SSF52141">
    <property type="entry name" value="Uracil-DNA glycosylase-like"/>
    <property type="match status" value="1"/>
</dbReference>
<keyword evidence="4" id="KW-0378">Hydrolase</keyword>
<protein>
    <submittedName>
        <fullName evidence="9">DNA polymerase</fullName>
        <ecNumber evidence="9">2.7.7.7</ecNumber>
    </submittedName>
</protein>
<evidence type="ECO:0000313" key="9">
    <source>
        <dbReference type="EMBL" id="MDR7378491.1"/>
    </source>
</evidence>
<keyword evidence="6" id="KW-0411">Iron-sulfur</keyword>
<feature type="domain" description="Uracil-DNA glycosylase-like" evidence="8">
    <location>
        <begin position="101"/>
        <end position="245"/>
    </location>
</feature>
<evidence type="ECO:0000259" key="8">
    <source>
        <dbReference type="SMART" id="SM00986"/>
    </source>
</evidence>
<keyword evidence="5" id="KW-0408">Iron</keyword>
<dbReference type="EMBL" id="JAVDXT010000003">
    <property type="protein sequence ID" value="MDR7378491.1"/>
    <property type="molecule type" value="Genomic_DNA"/>
</dbReference>
<proteinExistence type="predicted"/>
<gene>
    <name evidence="9" type="ORF">J2X19_003185</name>
</gene>
<keyword evidence="2" id="KW-0479">Metal-binding</keyword>
<evidence type="ECO:0000256" key="5">
    <source>
        <dbReference type="ARBA" id="ARBA00023004"/>
    </source>
</evidence>
<evidence type="ECO:0000256" key="1">
    <source>
        <dbReference type="ARBA" id="ARBA00022485"/>
    </source>
</evidence>